<dbReference type="InterPro" id="IPR029063">
    <property type="entry name" value="SAM-dependent_MTases_sf"/>
</dbReference>
<sequence length="411" mass="47708">MAISKYVEVKNGQLNKRYSGRKVEAGHLIEDYMGGDIDIKGDFMDFIDNIKDVCDFSFVGHHFKFFITEFLPEIMSHSQKMDEATIKSHYDDQNDIFRWFLGPRMVYTSGYYKTGDETLEEAQDNKLDLIAQKMQLKEGESLLDIGCGWGTLVAHMAKNYNMDTTGVTITPEQAEWGTKLIKENGMEDQSRILTIDYRDIPQRKYDKITCLEMAEHVGIKYFQKFMEQIYDLLEDDGIFYLQIAALRERKSLLRGPDQETIVWGLFMNEYIFPGADASMPVSWDLRKIEKAGFEINTVENVGIHYSKTIKAWYDNWMSNKDKVIEKYGKMQFRMYQVFLGWSVRIAAIGGSSAYQIICHKNINSVERKRYIGQIALGENKRFDNTTSVTSESTTEKIMEEYETKAKKIMVK</sequence>
<dbReference type="InterPro" id="IPR003333">
    <property type="entry name" value="CMAS"/>
</dbReference>
<dbReference type="EC" id="2.1.1.317" evidence="13"/>
<gene>
    <name evidence="14" type="ORF">HELGO_WM46320</name>
</gene>
<evidence type="ECO:0000256" key="9">
    <source>
        <dbReference type="ARBA" id="ARBA00022919"/>
    </source>
</evidence>
<dbReference type="Gene3D" id="3.40.50.150">
    <property type="entry name" value="Vaccinia Virus protein VP39"/>
    <property type="match status" value="1"/>
</dbReference>
<keyword evidence="9" id="KW-0746">Sphingolipid metabolism</keyword>
<dbReference type="GO" id="GO:0006665">
    <property type="term" value="P:sphingolipid metabolic process"/>
    <property type="evidence" value="ECO:0007669"/>
    <property type="project" value="UniProtKB-KW"/>
</dbReference>
<evidence type="ECO:0000256" key="2">
    <source>
        <dbReference type="ARBA" id="ARBA00004760"/>
    </source>
</evidence>
<dbReference type="AlphaFoldDB" id="A0A6S6TSM6"/>
<evidence type="ECO:0000256" key="11">
    <source>
        <dbReference type="ARBA" id="ARBA00023098"/>
    </source>
</evidence>
<dbReference type="Pfam" id="PF02353">
    <property type="entry name" value="CMAS"/>
    <property type="match status" value="1"/>
</dbReference>
<accession>A0A6S6TSM6</accession>
<dbReference type="PIRSF" id="PIRSF003085">
    <property type="entry name" value="CMAS"/>
    <property type="match status" value="1"/>
</dbReference>
<organism evidence="14">
    <name type="scientific">uncultured Aureispira sp</name>
    <dbReference type="NCBI Taxonomy" id="1331704"/>
    <lineage>
        <taxon>Bacteria</taxon>
        <taxon>Pseudomonadati</taxon>
        <taxon>Bacteroidota</taxon>
        <taxon>Saprospiria</taxon>
        <taxon>Saprospirales</taxon>
        <taxon>Saprospiraceae</taxon>
        <taxon>Aureispira</taxon>
        <taxon>environmental samples</taxon>
    </lineage>
</organism>
<comment type="pathway">
    <text evidence="2">Lipid metabolism; sphingolipid metabolism.</text>
</comment>
<evidence type="ECO:0000256" key="6">
    <source>
        <dbReference type="ARBA" id="ARBA00022679"/>
    </source>
</evidence>
<comment type="pathway">
    <text evidence="3">Sphingolipid metabolism.</text>
</comment>
<evidence type="ECO:0000313" key="14">
    <source>
        <dbReference type="EMBL" id="CAA6822354.1"/>
    </source>
</evidence>
<keyword evidence="6 14" id="KW-0808">Transferase</keyword>
<comment type="subcellular location">
    <subcellularLocation>
        <location evidence="1">Membrane</location>
        <topology evidence="1">Multi-pass membrane protein</topology>
    </subcellularLocation>
</comment>
<dbReference type="PANTHER" id="PTHR45197">
    <property type="entry name" value="SYNTHASE, PUTATIVE (AFU_ORTHOLOGUE AFUA_7G04190)-RELATED"/>
    <property type="match status" value="1"/>
</dbReference>
<dbReference type="GO" id="GO:0008168">
    <property type="term" value="F:methyltransferase activity"/>
    <property type="evidence" value="ECO:0007669"/>
    <property type="project" value="UniProtKB-KW"/>
</dbReference>
<evidence type="ECO:0000256" key="3">
    <source>
        <dbReference type="ARBA" id="ARBA00004991"/>
    </source>
</evidence>
<dbReference type="EMBL" id="CACVAQ010000313">
    <property type="protein sequence ID" value="CAA6822354.1"/>
    <property type="molecule type" value="Genomic_DNA"/>
</dbReference>
<evidence type="ECO:0000256" key="1">
    <source>
        <dbReference type="ARBA" id="ARBA00004141"/>
    </source>
</evidence>
<name>A0A6S6TSM6_9BACT</name>
<evidence type="ECO:0000256" key="12">
    <source>
        <dbReference type="ARBA" id="ARBA00023136"/>
    </source>
</evidence>
<keyword evidence="8" id="KW-0812">Transmembrane</keyword>
<keyword evidence="7" id="KW-0949">S-adenosyl-L-methionine</keyword>
<evidence type="ECO:0000256" key="5">
    <source>
        <dbReference type="ARBA" id="ARBA00022603"/>
    </source>
</evidence>
<evidence type="ECO:0000256" key="7">
    <source>
        <dbReference type="ARBA" id="ARBA00022691"/>
    </source>
</evidence>
<dbReference type="GO" id="GO:0016020">
    <property type="term" value="C:membrane"/>
    <property type="evidence" value="ECO:0007669"/>
    <property type="project" value="UniProtKB-SubCell"/>
</dbReference>
<dbReference type="GO" id="GO:0032259">
    <property type="term" value="P:methylation"/>
    <property type="evidence" value="ECO:0007669"/>
    <property type="project" value="UniProtKB-KW"/>
</dbReference>
<keyword evidence="4" id="KW-0444">Lipid biosynthesis</keyword>
<protein>
    <recommendedName>
        <fullName evidence="13">sphingolipid C(9)-methyltransferase</fullName>
        <ecNumber evidence="13">2.1.1.317</ecNumber>
    </recommendedName>
</protein>
<dbReference type="GO" id="GO:0008610">
    <property type="term" value="P:lipid biosynthetic process"/>
    <property type="evidence" value="ECO:0007669"/>
    <property type="project" value="InterPro"/>
</dbReference>
<keyword evidence="12" id="KW-0472">Membrane</keyword>
<dbReference type="PANTHER" id="PTHR45197:SF1">
    <property type="entry name" value="SPHINGOLIPID C9-METHYLTRANSFERASE A-RELATED"/>
    <property type="match status" value="1"/>
</dbReference>
<keyword evidence="10" id="KW-1133">Transmembrane helix</keyword>
<keyword evidence="11" id="KW-0443">Lipid metabolism</keyword>
<evidence type="ECO:0000256" key="8">
    <source>
        <dbReference type="ARBA" id="ARBA00022692"/>
    </source>
</evidence>
<dbReference type="InterPro" id="IPR052290">
    <property type="entry name" value="Sphingo_C9-MT"/>
</dbReference>
<evidence type="ECO:0000256" key="13">
    <source>
        <dbReference type="ARBA" id="ARBA00039020"/>
    </source>
</evidence>
<dbReference type="CDD" id="cd02440">
    <property type="entry name" value="AdoMet_MTases"/>
    <property type="match status" value="1"/>
</dbReference>
<keyword evidence="5 14" id="KW-0489">Methyltransferase</keyword>
<reference evidence="14" key="1">
    <citation type="submission" date="2020-01" db="EMBL/GenBank/DDBJ databases">
        <authorList>
            <person name="Meier V. D."/>
            <person name="Meier V D."/>
        </authorList>
    </citation>
    <scope>NUCLEOTIDE SEQUENCE</scope>
    <source>
        <strain evidence="14">HLG_WM_MAG_10</strain>
    </source>
</reference>
<evidence type="ECO:0000256" key="10">
    <source>
        <dbReference type="ARBA" id="ARBA00022989"/>
    </source>
</evidence>
<dbReference type="SUPFAM" id="SSF53335">
    <property type="entry name" value="S-adenosyl-L-methionine-dependent methyltransferases"/>
    <property type="match status" value="1"/>
</dbReference>
<proteinExistence type="predicted"/>
<evidence type="ECO:0000256" key="4">
    <source>
        <dbReference type="ARBA" id="ARBA00022516"/>
    </source>
</evidence>